<sequence>EFRTAGNSGISVADFSTVDVLYLDDTNSHGFGLEVELPKSITSNVPWSKAMKSKRYNSLEPHFIVYHKDFYISFEMTVDEV</sequence>
<gene>
    <name evidence="1" type="ORF">Q8W34_21255</name>
</gene>
<proteinExistence type="predicted"/>
<organism evidence="1 2">
    <name type="scientific">Pseudoalteromonas marina</name>
    <dbReference type="NCBI Taxonomy" id="267375"/>
    <lineage>
        <taxon>Bacteria</taxon>
        <taxon>Pseudomonadati</taxon>
        <taxon>Pseudomonadota</taxon>
        <taxon>Gammaproteobacteria</taxon>
        <taxon>Alteromonadales</taxon>
        <taxon>Pseudoalteromonadaceae</taxon>
        <taxon>Pseudoalteromonas</taxon>
    </lineage>
</organism>
<feature type="non-terminal residue" evidence="1">
    <location>
        <position position="1"/>
    </location>
</feature>
<protein>
    <submittedName>
        <fullName evidence="1">Uncharacterized protein</fullName>
    </submittedName>
</protein>
<dbReference type="Proteomes" id="UP001177212">
    <property type="component" value="Unassembled WGS sequence"/>
</dbReference>
<dbReference type="RefSeq" id="WP_305473505.1">
    <property type="nucleotide sequence ID" value="NZ_JAUYVT010000083.1"/>
</dbReference>
<comment type="caution">
    <text evidence="1">The sequence shown here is derived from an EMBL/GenBank/DDBJ whole genome shotgun (WGS) entry which is preliminary data.</text>
</comment>
<evidence type="ECO:0000313" key="2">
    <source>
        <dbReference type="Proteomes" id="UP001177212"/>
    </source>
</evidence>
<evidence type="ECO:0000313" key="1">
    <source>
        <dbReference type="EMBL" id="MDP2567156.1"/>
    </source>
</evidence>
<dbReference type="EMBL" id="JAUYVT010000083">
    <property type="protein sequence ID" value="MDP2567156.1"/>
    <property type="molecule type" value="Genomic_DNA"/>
</dbReference>
<accession>A0ABT9FL23</accession>
<reference evidence="1" key="1">
    <citation type="submission" date="2023-07" db="EMBL/GenBank/DDBJ databases">
        <title>Genome content predicts the carbon catabolic preferences of heterotrophic bacteria.</title>
        <authorList>
            <person name="Gralka M."/>
        </authorList>
    </citation>
    <scope>NUCLEOTIDE SEQUENCE</scope>
    <source>
        <strain evidence="1">4G09</strain>
    </source>
</reference>
<keyword evidence="2" id="KW-1185">Reference proteome</keyword>
<name>A0ABT9FL23_9GAMM</name>